<organism evidence="1 2">
    <name type="scientific">Mycobacterium phage Myrna</name>
    <dbReference type="NCBI Taxonomy" id="546805"/>
    <lineage>
        <taxon>Viruses</taxon>
        <taxon>Duplodnaviria</taxon>
        <taxon>Heunggongvirae</taxon>
        <taxon>Uroviricota</taxon>
        <taxon>Caudoviricetes</taxon>
        <taxon>Ceeclamvirinae</taxon>
        <taxon>Myrnavirus</taxon>
        <taxon>Myrnavirus myrna</taxon>
    </lineage>
</organism>
<dbReference type="GeneID" id="6920919"/>
<proteinExistence type="predicted"/>
<name>B5LJI5_9CAUD</name>
<evidence type="ECO:0000313" key="1">
    <source>
        <dbReference type="EMBL" id="ACH62182.1"/>
    </source>
</evidence>
<reference evidence="1 2" key="1">
    <citation type="submission" date="2008-06" db="EMBL/GenBank/DDBJ databases">
        <authorList>
            <person name="Smith A.L."/>
            <person name="Paladin E.C."/>
            <person name="Jacobs-Sera D."/>
            <person name="Hendirx R.W."/>
            <person name="Hatfull G.F."/>
        </authorList>
    </citation>
    <scope>NUCLEOTIDE SEQUENCE [LARGE SCALE GENOMIC DNA]</scope>
</reference>
<accession>B5LJI5</accession>
<protein>
    <submittedName>
        <fullName evidence="1">Uncharacterized protein</fullName>
    </submittedName>
</protein>
<dbReference type="KEGG" id="vg:6920919"/>
<keyword evidence="2" id="KW-1185">Reference proteome</keyword>
<sequence>MAAGDMSPWPEDYWWEQRVADAEFARREAEREAQQRRSIGEEFGIPNPDKIQAHVDTICAARFKE</sequence>
<gene>
    <name evidence="1" type="primary">215</name>
    <name evidence="1" type="ORF">MYRNA_215</name>
</gene>
<dbReference type="EMBL" id="EU826466">
    <property type="protein sequence ID" value="ACH62182.1"/>
    <property type="molecule type" value="Genomic_DNA"/>
</dbReference>
<dbReference type="Proteomes" id="UP000001849">
    <property type="component" value="Segment"/>
</dbReference>
<dbReference type="RefSeq" id="YP_002225092.1">
    <property type="nucleotide sequence ID" value="NC_011273.1"/>
</dbReference>
<evidence type="ECO:0000313" key="2">
    <source>
        <dbReference type="Proteomes" id="UP000001849"/>
    </source>
</evidence>